<protein>
    <submittedName>
        <fullName evidence="2">Uncharacterized protein</fullName>
    </submittedName>
</protein>
<reference evidence="2 3" key="1">
    <citation type="submission" date="2023-10" db="EMBL/GenBank/DDBJ databases">
        <title>Genome-Wide Identification Analysis in wild type Solanum Pinnatisectum Reveals Some Genes Defensing Phytophthora Infestans.</title>
        <authorList>
            <person name="Sun C."/>
        </authorList>
    </citation>
    <scope>NUCLEOTIDE SEQUENCE [LARGE SCALE GENOMIC DNA]</scope>
    <source>
        <strain evidence="2">LQN</strain>
        <tissue evidence="2">Leaf</tissue>
    </source>
</reference>
<evidence type="ECO:0000313" key="2">
    <source>
        <dbReference type="EMBL" id="KAK4740252.1"/>
    </source>
</evidence>
<dbReference type="InterPro" id="IPR003676">
    <property type="entry name" value="SAUR_fam"/>
</dbReference>
<proteinExistence type="inferred from homology"/>
<dbReference type="EMBL" id="JAWPEI010000001">
    <property type="protein sequence ID" value="KAK4740252.1"/>
    <property type="molecule type" value="Genomic_DNA"/>
</dbReference>
<evidence type="ECO:0000256" key="1">
    <source>
        <dbReference type="ARBA" id="ARBA00006974"/>
    </source>
</evidence>
<dbReference type="Pfam" id="PF02519">
    <property type="entry name" value="Auxin_inducible"/>
    <property type="match status" value="1"/>
</dbReference>
<dbReference type="AlphaFoldDB" id="A0AAV9MSD2"/>
<name>A0AAV9MSD2_9SOLN</name>
<dbReference type="PANTHER" id="PTHR31374">
    <property type="entry name" value="AUXIN-INDUCED PROTEIN-LIKE-RELATED"/>
    <property type="match status" value="1"/>
</dbReference>
<dbReference type="Proteomes" id="UP001311915">
    <property type="component" value="Unassembled WGS sequence"/>
</dbReference>
<dbReference type="GO" id="GO:0009733">
    <property type="term" value="P:response to auxin"/>
    <property type="evidence" value="ECO:0007669"/>
    <property type="project" value="InterPro"/>
</dbReference>
<comment type="similarity">
    <text evidence="1">Belongs to the ARG7 family.</text>
</comment>
<dbReference type="PANTHER" id="PTHR31374:SF183">
    <property type="entry name" value="SAUR-LIKE AUXIN-RESPONSIVE PROTEIN FAMILY"/>
    <property type="match status" value="1"/>
</dbReference>
<organism evidence="2 3">
    <name type="scientific">Solanum pinnatisectum</name>
    <name type="common">tansyleaf nightshade</name>
    <dbReference type="NCBI Taxonomy" id="50273"/>
    <lineage>
        <taxon>Eukaryota</taxon>
        <taxon>Viridiplantae</taxon>
        <taxon>Streptophyta</taxon>
        <taxon>Embryophyta</taxon>
        <taxon>Tracheophyta</taxon>
        <taxon>Spermatophyta</taxon>
        <taxon>Magnoliopsida</taxon>
        <taxon>eudicotyledons</taxon>
        <taxon>Gunneridae</taxon>
        <taxon>Pentapetalae</taxon>
        <taxon>asterids</taxon>
        <taxon>lamiids</taxon>
        <taxon>Solanales</taxon>
        <taxon>Solanaceae</taxon>
        <taxon>Solanoideae</taxon>
        <taxon>Solaneae</taxon>
        <taxon>Solanum</taxon>
    </lineage>
</organism>
<sequence length="152" mass="17324">MLSLEIGKFNKIRCIVRISRMLRQWKKRAISSSSKRIASDIPAGHVAISVGSNCRRFVVRAKYLNHPIFRKLLTQAEEEYGFSNHGTLAIPCDEFLFEEILRFVSRSGSSNWNCSLNIDDFQKSCHARYRNSMENFGESRALLGGSTEKSVC</sequence>
<gene>
    <name evidence="2" type="ORF">R3W88_003949</name>
</gene>
<keyword evidence="3" id="KW-1185">Reference proteome</keyword>
<evidence type="ECO:0000313" key="3">
    <source>
        <dbReference type="Proteomes" id="UP001311915"/>
    </source>
</evidence>
<accession>A0AAV9MSD2</accession>
<comment type="caution">
    <text evidence="2">The sequence shown here is derived from an EMBL/GenBank/DDBJ whole genome shotgun (WGS) entry which is preliminary data.</text>
</comment>